<sequence>MGPQEIDERFDGRNLDEQVWTASYLPAWSSRMEAAATYRLDADGLHLSIPPEQPLWCPDLHDGPLRVSAVQSGNFSGPVGSSHGQQAFRPGLLVREQQPTRWGFTPHYGRIEVECRATLTPSSMFSAWMVGLEHENPDDNGEITLVEVFGDNPAGLGHGIKAIRDPRLHEEFHAGPHPVDVSRNHRYAVHWQPDSVSFYLDGELLRTVEQAPQYPMQLIIAVFDFPGRAPATEVVPELVVRAVTGHS</sequence>
<accession>A0A9X1NDB1</accession>
<evidence type="ECO:0000259" key="1">
    <source>
        <dbReference type="PROSITE" id="PS51762"/>
    </source>
</evidence>
<dbReference type="GO" id="GO:0004553">
    <property type="term" value="F:hydrolase activity, hydrolyzing O-glycosyl compounds"/>
    <property type="evidence" value="ECO:0007669"/>
    <property type="project" value="InterPro"/>
</dbReference>
<dbReference type="PROSITE" id="PS51762">
    <property type="entry name" value="GH16_2"/>
    <property type="match status" value="1"/>
</dbReference>
<dbReference type="Pfam" id="PF00722">
    <property type="entry name" value="Glyco_hydro_16"/>
    <property type="match status" value="1"/>
</dbReference>
<dbReference type="InterPro" id="IPR000757">
    <property type="entry name" value="Beta-glucanase-like"/>
</dbReference>
<dbReference type="EMBL" id="JAJOMB010000009">
    <property type="protein sequence ID" value="MCD5312877.1"/>
    <property type="molecule type" value="Genomic_DNA"/>
</dbReference>
<evidence type="ECO:0000313" key="3">
    <source>
        <dbReference type="Proteomes" id="UP001138997"/>
    </source>
</evidence>
<evidence type="ECO:0000313" key="2">
    <source>
        <dbReference type="EMBL" id="MCD5312877.1"/>
    </source>
</evidence>
<dbReference type="AlphaFoldDB" id="A0A9X1NDB1"/>
<dbReference type="CDD" id="cd00413">
    <property type="entry name" value="Glyco_hydrolase_16"/>
    <property type="match status" value="1"/>
</dbReference>
<keyword evidence="2" id="KW-0378">Hydrolase</keyword>
<dbReference type="RefSeq" id="WP_231443552.1">
    <property type="nucleotide sequence ID" value="NZ_JAJOMB010000009.1"/>
</dbReference>
<dbReference type="GO" id="GO:0005975">
    <property type="term" value="P:carbohydrate metabolic process"/>
    <property type="evidence" value="ECO:0007669"/>
    <property type="project" value="InterPro"/>
</dbReference>
<feature type="domain" description="GH16" evidence="1">
    <location>
        <begin position="42"/>
        <end position="246"/>
    </location>
</feature>
<dbReference type="InterPro" id="IPR013320">
    <property type="entry name" value="ConA-like_dom_sf"/>
</dbReference>
<keyword evidence="3" id="KW-1185">Reference proteome</keyword>
<name>A0A9X1NDB1_9ACTN</name>
<dbReference type="Gene3D" id="2.60.120.200">
    <property type="match status" value="1"/>
</dbReference>
<protein>
    <submittedName>
        <fullName evidence="2">Glycoside hydrolase family 16 protein</fullName>
    </submittedName>
</protein>
<dbReference type="Proteomes" id="UP001138997">
    <property type="component" value="Unassembled WGS sequence"/>
</dbReference>
<gene>
    <name evidence="2" type="ORF">LR394_18375</name>
</gene>
<reference evidence="2" key="1">
    <citation type="submission" date="2021-11" db="EMBL/GenBank/DDBJ databases">
        <title>Streptomyces corallinus and Kineosporia corallina sp. nov., two new coral-derived marine actinobacteria.</title>
        <authorList>
            <person name="Buangrab K."/>
            <person name="Sutthacheep M."/>
            <person name="Yeemin T."/>
            <person name="Harunari E."/>
            <person name="Igarashi Y."/>
            <person name="Sripreechasak P."/>
            <person name="Kanchanasin P."/>
            <person name="Tanasupawat S."/>
            <person name="Phongsopitanun W."/>
        </authorList>
    </citation>
    <scope>NUCLEOTIDE SEQUENCE</scope>
    <source>
        <strain evidence="2">JCM 31032</strain>
    </source>
</reference>
<organism evidence="2 3">
    <name type="scientific">Kineosporia babensis</name>
    <dbReference type="NCBI Taxonomy" id="499548"/>
    <lineage>
        <taxon>Bacteria</taxon>
        <taxon>Bacillati</taxon>
        <taxon>Actinomycetota</taxon>
        <taxon>Actinomycetes</taxon>
        <taxon>Kineosporiales</taxon>
        <taxon>Kineosporiaceae</taxon>
        <taxon>Kineosporia</taxon>
    </lineage>
</organism>
<comment type="caution">
    <text evidence="2">The sequence shown here is derived from an EMBL/GenBank/DDBJ whole genome shotgun (WGS) entry which is preliminary data.</text>
</comment>
<dbReference type="SUPFAM" id="SSF49899">
    <property type="entry name" value="Concanavalin A-like lectins/glucanases"/>
    <property type="match status" value="1"/>
</dbReference>
<proteinExistence type="predicted"/>